<feature type="compositionally biased region" description="Basic residues" evidence="1">
    <location>
        <begin position="1"/>
        <end position="11"/>
    </location>
</feature>
<dbReference type="Pfam" id="PF04727">
    <property type="entry name" value="ELMO_CED12"/>
    <property type="match status" value="1"/>
</dbReference>
<dbReference type="AlphaFoldDB" id="A0AAW1PM34"/>
<dbReference type="InterPro" id="IPR050868">
    <property type="entry name" value="ELMO_domain-containing"/>
</dbReference>
<gene>
    <name evidence="3" type="ORF">WJX72_010219</name>
</gene>
<protein>
    <recommendedName>
        <fullName evidence="2">ELMO domain-containing protein</fullName>
    </recommendedName>
</protein>
<name>A0AAW1PM34_9CHLO</name>
<dbReference type="InterPro" id="IPR006816">
    <property type="entry name" value="ELMO_dom"/>
</dbReference>
<accession>A0AAW1PM34</accession>
<proteinExistence type="predicted"/>
<comment type="caution">
    <text evidence="3">The sequence shown here is derived from an EMBL/GenBank/DDBJ whole genome shotgun (WGS) entry which is preliminary data.</text>
</comment>
<organism evidence="3 4">
    <name type="scientific">[Myrmecia] bisecta</name>
    <dbReference type="NCBI Taxonomy" id="41462"/>
    <lineage>
        <taxon>Eukaryota</taxon>
        <taxon>Viridiplantae</taxon>
        <taxon>Chlorophyta</taxon>
        <taxon>core chlorophytes</taxon>
        <taxon>Trebouxiophyceae</taxon>
        <taxon>Trebouxiales</taxon>
        <taxon>Trebouxiaceae</taxon>
        <taxon>Myrmecia</taxon>
    </lineage>
</organism>
<reference evidence="3 4" key="1">
    <citation type="journal article" date="2024" name="Nat. Commun.">
        <title>Phylogenomics reveals the evolutionary origins of lichenization in chlorophyte algae.</title>
        <authorList>
            <person name="Puginier C."/>
            <person name="Libourel C."/>
            <person name="Otte J."/>
            <person name="Skaloud P."/>
            <person name="Haon M."/>
            <person name="Grisel S."/>
            <person name="Petersen M."/>
            <person name="Berrin J.G."/>
            <person name="Delaux P.M."/>
            <person name="Dal Grande F."/>
            <person name="Keller J."/>
        </authorList>
    </citation>
    <scope>NUCLEOTIDE SEQUENCE [LARGE SCALE GENOMIC DNA]</scope>
    <source>
        <strain evidence="3 4">SAG 2043</strain>
    </source>
</reference>
<dbReference type="Proteomes" id="UP001489004">
    <property type="component" value="Unassembled WGS sequence"/>
</dbReference>
<evidence type="ECO:0000259" key="2">
    <source>
        <dbReference type="PROSITE" id="PS51335"/>
    </source>
</evidence>
<evidence type="ECO:0000313" key="3">
    <source>
        <dbReference type="EMBL" id="KAK9809149.1"/>
    </source>
</evidence>
<feature type="region of interest" description="Disordered" evidence="1">
    <location>
        <begin position="1"/>
        <end position="43"/>
    </location>
</feature>
<dbReference type="PROSITE" id="PS51335">
    <property type="entry name" value="ELMO"/>
    <property type="match status" value="1"/>
</dbReference>
<sequence length="299" mass="33829">MPDRAFRRRKPPPGAADAQLQEPLLSRDNEQPSGSKGPGYGTGAVVPRNVNRLDWEQLWRALVTGCSQGWRSIWASITSCLAPLLPSQLRPLELSPLQEQRLESLMRRVSVLFDSEDLEHQDELRRLWSFGFPGEPCTSLRSTRWKDMGWQQSDPGTDFRGAGFVALENLLYMAEKDPALFHRLMHKTDGERSLIEYPFAAAGVNVTFMLIELLDLRQSTGCPKTPAGQGFLGLLADSDAAFEQLYCAAFRLLDRVWLQMRASYMEFAVVLKQVRKQLDQVLSSHPASLQDVKRMLEVH</sequence>
<dbReference type="PANTHER" id="PTHR12771">
    <property type="entry name" value="ENGULFMENT AND CELL MOTILITY"/>
    <property type="match status" value="1"/>
</dbReference>
<dbReference type="PANTHER" id="PTHR12771:SF56">
    <property type="entry name" value="CED-12"/>
    <property type="match status" value="1"/>
</dbReference>
<feature type="domain" description="ELMO" evidence="2">
    <location>
        <begin position="119"/>
        <end position="282"/>
    </location>
</feature>
<evidence type="ECO:0000256" key="1">
    <source>
        <dbReference type="SAM" id="MobiDB-lite"/>
    </source>
</evidence>
<dbReference type="EMBL" id="JALJOR010000011">
    <property type="protein sequence ID" value="KAK9809149.1"/>
    <property type="molecule type" value="Genomic_DNA"/>
</dbReference>
<keyword evidence="4" id="KW-1185">Reference proteome</keyword>
<evidence type="ECO:0000313" key="4">
    <source>
        <dbReference type="Proteomes" id="UP001489004"/>
    </source>
</evidence>